<reference evidence="1" key="1">
    <citation type="submission" date="2014-09" db="EMBL/GenBank/DDBJ databases">
        <authorList>
            <person name="Magalhaes I.L.F."/>
            <person name="Oliveira U."/>
            <person name="Santos F.R."/>
            <person name="Vidigal T.H.D.A."/>
            <person name="Brescovit A.D."/>
            <person name="Santos A.J."/>
        </authorList>
    </citation>
    <scope>NUCLEOTIDE SEQUENCE</scope>
    <source>
        <tissue evidence="1">Shoot tissue taken approximately 20 cm above the soil surface</tissue>
    </source>
</reference>
<protein>
    <submittedName>
        <fullName evidence="1">Uncharacterized protein</fullName>
    </submittedName>
</protein>
<dbReference type="EMBL" id="GBRH01252870">
    <property type="protein sequence ID" value="JAD45025.1"/>
    <property type="molecule type" value="Transcribed_RNA"/>
</dbReference>
<proteinExistence type="predicted"/>
<name>A0A0A9A7P7_ARUDO</name>
<evidence type="ECO:0000313" key="1">
    <source>
        <dbReference type="EMBL" id="JAD45025.1"/>
    </source>
</evidence>
<sequence length="47" mass="5304">MVISFTNCSTWLSSNTLDFFMATTVLSGRIPLYTVPCPPRPRIRLSL</sequence>
<dbReference type="AlphaFoldDB" id="A0A0A9A7P7"/>
<accession>A0A0A9A7P7</accession>
<organism evidence="1">
    <name type="scientific">Arundo donax</name>
    <name type="common">Giant reed</name>
    <name type="synonym">Donax arundinaceus</name>
    <dbReference type="NCBI Taxonomy" id="35708"/>
    <lineage>
        <taxon>Eukaryota</taxon>
        <taxon>Viridiplantae</taxon>
        <taxon>Streptophyta</taxon>
        <taxon>Embryophyta</taxon>
        <taxon>Tracheophyta</taxon>
        <taxon>Spermatophyta</taxon>
        <taxon>Magnoliopsida</taxon>
        <taxon>Liliopsida</taxon>
        <taxon>Poales</taxon>
        <taxon>Poaceae</taxon>
        <taxon>PACMAD clade</taxon>
        <taxon>Arundinoideae</taxon>
        <taxon>Arundineae</taxon>
        <taxon>Arundo</taxon>
    </lineage>
</organism>
<reference evidence="1" key="2">
    <citation type="journal article" date="2015" name="Data Brief">
        <title>Shoot transcriptome of the giant reed, Arundo donax.</title>
        <authorList>
            <person name="Barrero R.A."/>
            <person name="Guerrero F.D."/>
            <person name="Moolhuijzen P."/>
            <person name="Goolsby J.A."/>
            <person name="Tidwell J."/>
            <person name="Bellgard S.E."/>
            <person name="Bellgard M.I."/>
        </authorList>
    </citation>
    <scope>NUCLEOTIDE SEQUENCE</scope>
    <source>
        <tissue evidence="1">Shoot tissue taken approximately 20 cm above the soil surface</tissue>
    </source>
</reference>